<protein>
    <recommendedName>
        <fullName evidence="2">DUF6699 domain-containing protein</fullName>
    </recommendedName>
</protein>
<feature type="region of interest" description="Disordered" evidence="1">
    <location>
        <begin position="1"/>
        <end position="63"/>
    </location>
</feature>
<dbReference type="GeneID" id="19203568"/>
<dbReference type="Proteomes" id="UP000053558">
    <property type="component" value="Unassembled WGS sequence"/>
</dbReference>
<evidence type="ECO:0000256" key="1">
    <source>
        <dbReference type="SAM" id="MobiDB-lite"/>
    </source>
</evidence>
<dbReference type="AlphaFoldDB" id="A0A5M3MI32"/>
<accession>A0A5M3MI32</accession>
<reference evidence="4" key="1">
    <citation type="journal article" date="2012" name="Science">
        <title>The Paleozoic origin of enzymatic lignin decomposition reconstructed from 31 fungal genomes.</title>
        <authorList>
            <person name="Floudas D."/>
            <person name="Binder M."/>
            <person name="Riley R."/>
            <person name="Barry K."/>
            <person name="Blanchette R.A."/>
            <person name="Henrissat B."/>
            <person name="Martinez A.T."/>
            <person name="Otillar R."/>
            <person name="Spatafora J.W."/>
            <person name="Yadav J.S."/>
            <person name="Aerts A."/>
            <person name="Benoit I."/>
            <person name="Boyd A."/>
            <person name="Carlson A."/>
            <person name="Copeland A."/>
            <person name="Coutinho P.M."/>
            <person name="de Vries R.P."/>
            <person name="Ferreira P."/>
            <person name="Findley K."/>
            <person name="Foster B."/>
            <person name="Gaskell J."/>
            <person name="Glotzer D."/>
            <person name="Gorecki P."/>
            <person name="Heitman J."/>
            <person name="Hesse C."/>
            <person name="Hori C."/>
            <person name="Igarashi K."/>
            <person name="Jurgens J.A."/>
            <person name="Kallen N."/>
            <person name="Kersten P."/>
            <person name="Kohler A."/>
            <person name="Kuees U."/>
            <person name="Kumar T.K.A."/>
            <person name="Kuo A."/>
            <person name="LaButti K."/>
            <person name="Larrondo L.F."/>
            <person name="Lindquist E."/>
            <person name="Ling A."/>
            <person name="Lombard V."/>
            <person name="Lucas S."/>
            <person name="Lundell T."/>
            <person name="Martin R."/>
            <person name="McLaughlin D.J."/>
            <person name="Morgenstern I."/>
            <person name="Morin E."/>
            <person name="Murat C."/>
            <person name="Nagy L.G."/>
            <person name="Nolan M."/>
            <person name="Ohm R.A."/>
            <person name="Patyshakuliyeva A."/>
            <person name="Rokas A."/>
            <person name="Ruiz-Duenas F.J."/>
            <person name="Sabat G."/>
            <person name="Salamov A."/>
            <person name="Samejima M."/>
            <person name="Schmutz J."/>
            <person name="Slot J.C."/>
            <person name="St John F."/>
            <person name="Stenlid J."/>
            <person name="Sun H."/>
            <person name="Sun S."/>
            <person name="Syed K."/>
            <person name="Tsang A."/>
            <person name="Wiebenga A."/>
            <person name="Young D."/>
            <person name="Pisabarro A."/>
            <person name="Eastwood D.C."/>
            <person name="Martin F."/>
            <person name="Cullen D."/>
            <person name="Grigoriev I.V."/>
            <person name="Hibbett D.S."/>
        </authorList>
    </citation>
    <scope>NUCLEOTIDE SEQUENCE [LARGE SCALE GENOMIC DNA]</scope>
    <source>
        <strain evidence="4">RWD-64-598 SS2</strain>
    </source>
</reference>
<comment type="caution">
    <text evidence="3">The sequence shown here is derived from an EMBL/GenBank/DDBJ whole genome shotgun (WGS) entry which is preliminary data.</text>
</comment>
<gene>
    <name evidence="3" type="ORF">CONPUDRAFT_156427</name>
</gene>
<dbReference type="OrthoDB" id="3241567at2759"/>
<feature type="compositionally biased region" description="Low complexity" evidence="1">
    <location>
        <begin position="23"/>
        <end position="45"/>
    </location>
</feature>
<feature type="compositionally biased region" description="Basic residues" evidence="1">
    <location>
        <begin position="10"/>
        <end position="21"/>
    </location>
</feature>
<sequence length="272" mass="29754">MTSTWASTRPSHKPTPSKHRAFSSVSSASSWGTLLTDSSTSPTSTCRPCHHRCKSVPNPKHKEPTQIQIHPLISYNPHNLAFPSLQWDIRQDLTSARRITPAGLTVPLALGELNVEATYPRAWNARIVIAPLGAPSSHTLGLLLGPTTPPLTLDKSKSGTAITLKDVLTAVHEYLRVPVKRAQYDHACERVAECMRSAAGANAGKELVSKAFYGRCKESAGIADVERAQGVRRVDCLGDAVVWAGAWAVYMRDEGSKEWTWEMRVAVMPKPR</sequence>
<dbReference type="InterPro" id="IPR046522">
    <property type="entry name" value="DUF6699"/>
</dbReference>
<evidence type="ECO:0000313" key="4">
    <source>
        <dbReference type="Proteomes" id="UP000053558"/>
    </source>
</evidence>
<evidence type="ECO:0000259" key="2">
    <source>
        <dbReference type="Pfam" id="PF20415"/>
    </source>
</evidence>
<dbReference type="RefSeq" id="XP_007771478.1">
    <property type="nucleotide sequence ID" value="XM_007773288.1"/>
</dbReference>
<dbReference type="KEGG" id="cput:CONPUDRAFT_156427"/>
<evidence type="ECO:0000313" key="3">
    <source>
        <dbReference type="EMBL" id="EIW78444.1"/>
    </source>
</evidence>
<feature type="domain" description="DUF6699" evidence="2">
    <location>
        <begin position="85"/>
        <end position="246"/>
    </location>
</feature>
<dbReference type="Pfam" id="PF20415">
    <property type="entry name" value="DUF6699"/>
    <property type="match status" value="1"/>
</dbReference>
<keyword evidence="4" id="KW-1185">Reference proteome</keyword>
<organism evidence="3 4">
    <name type="scientific">Coniophora puteana (strain RWD-64-598)</name>
    <name type="common">Brown rot fungus</name>
    <dbReference type="NCBI Taxonomy" id="741705"/>
    <lineage>
        <taxon>Eukaryota</taxon>
        <taxon>Fungi</taxon>
        <taxon>Dikarya</taxon>
        <taxon>Basidiomycota</taxon>
        <taxon>Agaricomycotina</taxon>
        <taxon>Agaricomycetes</taxon>
        <taxon>Agaricomycetidae</taxon>
        <taxon>Boletales</taxon>
        <taxon>Coniophorineae</taxon>
        <taxon>Coniophoraceae</taxon>
        <taxon>Coniophora</taxon>
    </lineage>
</organism>
<proteinExistence type="predicted"/>
<name>A0A5M3MI32_CONPW</name>
<dbReference type="EMBL" id="JH711582">
    <property type="protein sequence ID" value="EIW78444.1"/>
    <property type="molecule type" value="Genomic_DNA"/>
</dbReference>